<dbReference type="AlphaFoldDB" id="A0A9Q7AFX7"/>
<gene>
    <name evidence="2" type="ORF">KAR29_10320</name>
</gene>
<name>A0A9Q7AFX7_9BACT</name>
<evidence type="ECO:0000313" key="3">
    <source>
        <dbReference type="Proteomes" id="UP000671879"/>
    </source>
</evidence>
<dbReference type="PANTHER" id="PTHR30535">
    <property type="entry name" value="VITAMIN B12-BINDING PROTEIN"/>
    <property type="match status" value="1"/>
</dbReference>
<keyword evidence="3" id="KW-1185">Reference proteome</keyword>
<evidence type="ECO:0000313" key="2">
    <source>
        <dbReference type="EMBL" id="QTX33783.1"/>
    </source>
</evidence>
<dbReference type="PROSITE" id="PS50983">
    <property type="entry name" value="FE_B12_PBP"/>
    <property type="match status" value="1"/>
</dbReference>
<dbReference type="Proteomes" id="UP000671879">
    <property type="component" value="Chromosome"/>
</dbReference>
<evidence type="ECO:0000259" key="1">
    <source>
        <dbReference type="PROSITE" id="PS50983"/>
    </source>
</evidence>
<dbReference type="InterPro" id="IPR050902">
    <property type="entry name" value="ABC_Transporter_SBP"/>
</dbReference>
<dbReference type="Gene3D" id="3.40.50.1980">
    <property type="entry name" value="Nitrogenase molybdenum iron protein domain"/>
    <property type="match status" value="2"/>
</dbReference>
<accession>A0A9Q7AFX7</accession>
<feature type="domain" description="Fe/B12 periplasmic-binding" evidence="1">
    <location>
        <begin position="14"/>
        <end position="284"/>
    </location>
</feature>
<dbReference type="InterPro" id="IPR002491">
    <property type="entry name" value="ABC_transptr_periplasmic_BD"/>
</dbReference>
<dbReference type="Pfam" id="PF01497">
    <property type="entry name" value="Peripla_BP_2"/>
    <property type="match status" value="1"/>
</dbReference>
<proteinExistence type="predicted"/>
<dbReference type="SUPFAM" id="SSF53807">
    <property type="entry name" value="Helical backbone' metal receptor"/>
    <property type="match status" value="1"/>
</dbReference>
<dbReference type="KEGG" id="aram:KAR29_10320"/>
<dbReference type="Gene3D" id="1.20.58.2180">
    <property type="match status" value="1"/>
</dbReference>
<sequence>MAGRHLVVPVSPRKVYSTNPIGTTLIYTLAPDQLMGWNYELRPREKRFLPAEYRDLPVIGGWFSTQTGNLEEIMALKPDLFVSMSFINETARSFADKLQSQTGIPVALVDNELTRLDESYLFLGKLLGEEERAEVLARYCRETVRSIADRAARIPQDKKVRVYYAEGPDGRKTDPAGSIHTQVLDLAGGVNVAEVPMGPQVGMSSVSMEQILLWNPDLIIAWGASRGGYSEGIAGDTHWKDIEAVKSGHVYAVPDNPFCWFDRPPSVNRVLGLRWLANLLYPEIFDFDIVEEARNFYRLFWHYDLGEEEAREILIRSMRKK</sequence>
<dbReference type="EMBL" id="CP072943">
    <property type="protein sequence ID" value="QTX33783.1"/>
    <property type="molecule type" value="Genomic_DNA"/>
</dbReference>
<dbReference type="GO" id="GO:0071281">
    <property type="term" value="P:cellular response to iron ion"/>
    <property type="evidence" value="ECO:0007669"/>
    <property type="project" value="TreeGrafter"/>
</dbReference>
<dbReference type="PANTHER" id="PTHR30535:SF34">
    <property type="entry name" value="MOLYBDATE-BINDING PROTEIN MOLA"/>
    <property type="match status" value="1"/>
</dbReference>
<protein>
    <submittedName>
        <fullName evidence="2">ABC transporter substrate-binding protein</fullName>
    </submittedName>
</protein>
<reference evidence="3" key="1">
    <citation type="submission" date="2021-04" db="EMBL/GenBank/DDBJ databases">
        <title>A novel Synergistetes isolate from a pyrite-forming mixed culture.</title>
        <authorList>
            <person name="Bunk B."/>
            <person name="Sproer C."/>
            <person name="Spring S."/>
            <person name="Pester M."/>
        </authorList>
    </citation>
    <scope>NUCLEOTIDE SEQUENCE [LARGE SCALE GENOMIC DNA]</scope>
    <source>
        <strain evidence="3">J.5.4.2-T.3.5.2</strain>
    </source>
</reference>
<organism evidence="2 3">
    <name type="scientific">Aminithiophilus ramosus</name>
    <dbReference type="NCBI Taxonomy" id="3029084"/>
    <lineage>
        <taxon>Bacteria</taxon>
        <taxon>Thermotogati</taxon>
        <taxon>Synergistota</taxon>
        <taxon>Synergistia</taxon>
        <taxon>Synergistales</taxon>
        <taxon>Aminithiophilaceae</taxon>
        <taxon>Aminithiophilus</taxon>
    </lineage>
</organism>